<dbReference type="AlphaFoldDB" id="A0A2R5G3X7"/>
<evidence type="ECO:0000313" key="8">
    <source>
        <dbReference type="EMBL" id="GBG25255.1"/>
    </source>
</evidence>
<feature type="compositionally biased region" description="Basic and acidic residues" evidence="6">
    <location>
        <begin position="92"/>
        <end position="104"/>
    </location>
</feature>
<organism evidence="8 9">
    <name type="scientific">Hondaea fermentalgiana</name>
    <dbReference type="NCBI Taxonomy" id="2315210"/>
    <lineage>
        <taxon>Eukaryota</taxon>
        <taxon>Sar</taxon>
        <taxon>Stramenopiles</taxon>
        <taxon>Bigyra</taxon>
        <taxon>Labyrinthulomycetes</taxon>
        <taxon>Thraustochytrida</taxon>
        <taxon>Thraustochytriidae</taxon>
        <taxon>Hondaea</taxon>
    </lineage>
</organism>
<comment type="similarity">
    <text evidence="1">Belongs to the TfdA dioxygenase family.</text>
</comment>
<keyword evidence="9" id="KW-1185">Reference proteome</keyword>
<dbReference type="SUPFAM" id="SSF51197">
    <property type="entry name" value="Clavaminate synthase-like"/>
    <property type="match status" value="1"/>
</dbReference>
<gene>
    <name evidence="8" type="ORF">FCC1311_079011</name>
</gene>
<dbReference type="GO" id="GO:0051213">
    <property type="term" value="F:dioxygenase activity"/>
    <property type="evidence" value="ECO:0007669"/>
    <property type="project" value="UniProtKB-KW"/>
</dbReference>
<keyword evidence="2" id="KW-0479">Metal-binding</keyword>
<feature type="domain" description="TauD/TfdA-like" evidence="7">
    <location>
        <begin position="140"/>
        <end position="399"/>
    </location>
</feature>
<dbReference type="EMBL" id="BEYU01000012">
    <property type="protein sequence ID" value="GBG25255.1"/>
    <property type="molecule type" value="Genomic_DNA"/>
</dbReference>
<dbReference type="PANTHER" id="PTHR43779">
    <property type="entry name" value="DIOXYGENASE RV0097-RELATED"/>
    <property type="match status" value="1"/>
</dbReference>
<accession>A0A2R5G3X7</accession>
<evidence type="ECO:0000256" key="1">
    <source>
        <dbReference type="ARBA" id="ARBA00005896"/>
    </source>
</evidence>
<dbReference type="InterPro" id="IPR003819">
    <property type="entry name" value="TauD/TfdA-like"/>
</dbReference>
<reference evidence="8 9" key="1">
    <citation type="submission" date="2017-12" db="EMBL/GenBank/DDBJ databases">
        <title>Sequencing, de novo assembly and annotation of complete genome of a new Thraustochytrid species, strain FCC1311.</title>
        <authorList>
            <person name="Sedici K."/>
            <person name="Godart F."/>
            <person name="Aiese Cigliano R."/>
            <person name="Sanseverino W."/>
            <person name="Barakat M."/>
            <person name="Ortet P."/>
            <person name="Marechal E."/>
            <person name="Cagnac O."/>
            <person name="Amato A."/>
        </authorList>
    </citation>
    <scope>NUCLEOTIDE SEQUENCE [LARGE SCALE GENOMIC DNA]</scope>
</reference>
<dbReference type="Pfam" id="PF02668">
    <property type="entry name" value="TauD"/>
    <property type="match status" value="1"/>
</dbReference>
<dbReference type="InterPro" id="IPR042098">
    <property type="entry name" value="TauD-like_sf"/>
</dbReference>
<comment type="caution">
    <text evidence="8">The sequence shown here is derived from an EMBL/GenBank/DDBJ whole genome shotgun (WGS) entry which is preliminary data.</text>
</comment>
<dbReference type="Gene3D" id="3.60.130.10">
    <property type="entry name" value="Clavaminate synthase-like"/>
    <property type="match status" value="1"/>
</dbReference>
<protein>
    <submittedName>
        <fullName evidence="8">Alpha-ketoglutarate-dependent sulfonate dioxygenase</fullName>
    </submittedName>
</protein>
<evidence type="ECO:0000259" key="7">
    <source>
        <dbReference type="Pfam" id="PF02668"/>
    </source>
</evidence>
<evidence type="ECO:0000313" key="9">
    <source>
        <dbReference type="Proteomes" id="UP000241890"/>
    </source>
</evidence>
<dbReference type="GO" id="GO:0046872">
    <property type="term" value="F:metal ion binding"/>
    <property type="evidence" value="ECO:0007669"/>
    <property type="project" value="UniProtKB-KW"/>
</dbReference>
<evidence type="ECO:0000256" key="2">
    <source>
        <dbReference type="ARBA" id="ARBA00022723"/>
    </source>
</evidence>
<evidence type="ECO:0000256" key="6">
    <source>
        <dbReference type="SAM" id="MobiDB-lite"/>
    </source>
</evidence>
<evidence type="ECO:0000256" key="4">
    <source>
        <dbReference type="ARBA" id="ARBA00023002"/>
    </source>
</evidence>
<keyword evidence="3 8" id="KW-0223">Dioxygenase</keyword>
<dbReference type="Proteomes" id="UP000241890">
    <property type="component" value="Unassembled WGS sequence"/>
</dbReference>
<keyword evidence="5" id="KW-0408">Iron</keyword>
<feature type="region of interest" description="Disordered" evidence="6">
    <location>
        <begin position="41"/>
        <end position="131"/>
    </location>
</feature>
<proteinExistence type="inferred from homology"/>
<dbReference type="PANTHER" id="PTHR43779:SF3">
    <property type="entry name" value="(3R)-3-[(CARBOXYMETHYL)AMINO]FATTY ACID OXYGENASE_DECARBOXYLASE"/>
    <property type="match status" value="1"/>
</dbReference>
<name>A0A2R5G3X7_9STRA</name>
<sequence length="411" mass="45580">MLSATGSGVGGPGLRGVETAGKWGAQARKWIMGARKYGIAAQVGNTGDARAQAEAPEKRKEMRAKERASSKTDHNLQGRFGAAQNEQALKQASKEASRQADARSEAMSTPAKSSAAGDDMPAPAMRFPTPKDGVLKNRYAEVRLDGRSVLELSDEDFKNKVADTLWKHGIICVKGQDLTPGELKQLTERLGEAILLPACFAFDNRDPDHHEIVRVGNIKNDGSVVPKVTAAEYWHHDGNFWGMPGYRLVNLLHAKVIPPVGGNTGFMDTTMALHSDMFSAEEKERLRDSTCLVSCKWISDFKNAKPEDILPDVTLPCVSPHPITGQETLYVPFTPKGLYDQKRKEHWKPNDELWADMCENGYTYEHRWEAGDILMWDNLQVCHRSMGGYGDNPRLLFRAQARYAQPSKGKM</sequence>
<feature type="compositionally biased region" description="Basic and acidic residues" evidence="6">
    <location>
        <begin position="55"/>
        <end position="76"/>
    </location>
</feature>
<dbReference type="InParanoid" id="A0A2R5G3X7"/>
<evidence type="ECO:0000256" key="3">
    <source>
        <dbReference type="ARBA" id="ARBA00022964"/>
    </source>
</evidence>
<keyword evidence="4" id="KW-0560">Oxidoreductase</keyword>
<dbReference type="OrthoDB" id="5818554at2759"/>
<dbReference type="InterPro" id="IPR051178">
    <property type="entry name" value="TfdA_dioxygenase"/>
</dbReference>
<evidence type="ECO:0000256" key="5">
    <source>
        <dbReference type="ARBA" id="ARBA00023004"/>
    </source>
</evidence>